<proteinExistence type="predicted"/>
<feature type="compositionally biased region" description="Polar residues" evidence="1">
    <location>
        <begin position="22"/>
        <end position="41"/>
    </location>
</feature>
<protein>
    <submittedName>
        <fullName evidence="2">Uncharacterized protein</fullName>
    </submittedName>
</protein>
<gene>
    <name evidence="2" type="ORF">B0A50_04279</name>
</gene>
<evidence type="ECO:0000313" key="3">
    <source>
        <dbReference type="Proteomes" id="UP000308549"/>
    </source>
</evidence>
<comment type="caution">
    <text evidence="2">The sequence shown here is derived from an EMBL/GenBank/DDBJ whole genome shotgun (WGS) entry which is preliminary data.</text>
</comment>
<dbReference type="AlphaFoldDB" id="A0A4U0TWN7"/>
<feature type="region of interest" description="Disordered" evidence="1">
    <location>
        <begin position="164"/>
        <end position="275"/>
    </location>
</feature>
<organism evidence="2 3">
    <name type="scientific">Salinomyces thailandicus</name>
    <dbReference type="NCBI Taxonomy" id="706561"/>
    <lineage>
        <taxon>Eukaryota</taxon>
        <taxon>Fungi</taxon>
        <taxon>Dikarya</taxon>
        <taxon>Ascomycota</taxon>
        <taxon>Pezizomycotina</taxon>
        <taxon>Dothideomycetes</taxon>
        <taxon>Dothideomycetidae</taxon>
        <taxon>Mycosphaerellales</taxon>
        <taxon>Teratosphaeriaceae</taxon>
        <taxon>Salinomyces</taxon>
    </lineage>
</organism>
<dbReference type="Proteomes" id="UP000308549">
    <property type="component" value="Unassembled WGS sequence"/>
</dbReference>
<keyword evidence="3" id="KW-1185">Reference proteome</keyword>
<sequence length="275" mass="29029">MDSLKRAFKGVFKRKKVKQEQESSATAQHKLSKTEAPQTAQAIKAEQRASSKPKESYHIPPAHPLATGEHEEPQEAVRQNYVAKTASVPEPTIAGRPVGDESDAAKQLSDEADRAFGGGDATGRNEVKSSPEKVASERRVQTMEPAKVDGAADAVRAAPFKAAAPAPAVTDLSQAHTTSTAEKLDPASATSVEHEDIRPNGTSTAGIPMALTTDEAVDPGTPVGDRASSALQARPDYEDKIPVMSEPPSVRTARTAPGMSATSGPLEDFPEGEFR</sequence>
<evidence type="ECO:0000256" key="1">
    <source>
        <dbReference type="SAM" id="MobiDB-lite"/>
    </source>
</evidence>
<feature type="compositionally biased region" description="Basic and acidic residues" evidence="1">
    <location>
        <begin position="45"/>
        <end position="57"/>
    </location>
</feature>
<feature type="compositionally biased region" description="Basic residues" evidence="1">
    <location>
        <begin position="1"/>
        <end position="17"/>
    </location>
</feature>
<dbReference type="OrthoDB" id="3946232at2759"/>
<reference evidence="2 3" key="1">
    <citation type="submission" date="2017-03" db="EMBL/GenBank/DDBJ databases">
        <title>Genomes of endolithic fungi from Antarctica.</title>
        <authorList>
            <person name="Coleine C."/>
            <person name="Masonjones S."/>
            <person name="Stajich J.E."/>
        </authorList>
    </citation>
    <scope>NUCLEOTIDE SEQUENCE [LARGE SCALE GENOMIC DNA]</scope>
    <source>
        <strain evidence="2 3">CCFEE 6315</strain>
    </source>
</reference>
<accession>A0A4U0TWN7</accession>
<dbReference type="EMBL" id="NAJL01000026">
    <property type="protein sequence ID" value="TKA26833.1"/>
    <property type="molecule type" value="Genomic_DNA"/>
</dbReference>
<feature type="compositionally biased region" description="Polar residues" evidence="1">
    <location>
        <begin position="171"/>
        <end position="181"/>
    </location>
</feature>
<name>A0A4U0TWN7_9PEZI</name>
<evidence type="ECO:0000313" key="2">
    <source>
        <dbReference type="EMBL" id="TKA26833.1"/>
    </source>
</evidence>
<feature type="compositionally biased region" description="Basic and acidic residues" evidence="1">
    <location>
        <begin position="123"/>
        <end position="141"/>
    </location>
</feature>
<feature type="region of interest" description="Disordered" evidence="1">
    <location>
        <begin position="1"/>
        <end position="150"/>
    </location>
</feature>